<feature type="region of interest" description="Disordered" evidence="5">
    <location>
        <begin position="241"/>
        <end position="332"/>
    </location>
</feature>
<dbReference type="RefSeq" id="XP_060287173.1">
    <property type="nucleotide sequence ID" value="XM_060425865.1"/>
</dbReference>
<gene>
    <name evidence="7" type="ORF">QBC33DRAFT_511762</name>
</gene>
<organism evidence="7 8">
    <name type="scientific">Phialemonium atrogriseum</name>
    <dbReference type="NCBI Taxonomy" id="1093897"/>
    <lineage>
        <taxon>Eukaryota</taxon>
        <taxon>Fungi</taxon>
        <taxon>Dikarya</taxon>
        <taxon>Ascomycota</taxon>
        <taxon>Pezizomycotina</taxon>
        <taxon>Sordariomycetes</taxon>
        <taxon>Sordariomycetidae</taxon>
        <taxon>Cephalothecales</taxon>
        <taxon>Cephalothecaceae</taxon>
        <taxon>Phialemonium</taxon>
    </lineage>
</organism>
<evidence type="ECO:0000259" key="6">
    <source>
        <dbReference type="Pfam" id="PF01485"/>
    </source>
</evidence>
<keyword evidence="1" id="KW-0479">Metal-binding</keyword>
<evidence type="ECO:0000256" key="4">
    <source>
        <dbReference type="ARBA" id="ARBA00022833"/>
    </source>
</evidence>
<feature type="compositionally biased region" description="Low complexity" evidence="5">
    <location>
        <begin position="439"/>
        <end position="448"/>
    </location>
</feature>
<dbReference type="Proteomes" id="UP001244011">
    <property type="component" value="Unassembled WGS sequence"/>
</dbReference>
<dbReference type="AlphaFoldDB" id="A0AAJ0C6B2"/>
<feature type="region of interest" description="Disordered" evidence="5">
    <location>
        <begin position="1"/>
        <end position="28"/>
    </location>
</feature>
<keyword evidence="2" id="KW-0863">Zinc-finger</keyword>
<keyword evidence="8" id="KW-1185">Reference proteome</keyword>
<dbReference type="GO" id="GO:0008270">
    <property type="term" value="F:zinc ion binding"/>
    <property type="evidence" value="ECO:0007669"/>
    <property type="project" value="UniProtKB-KW"/>
</dbReference>
<proteinExistence type="predicted"/>
<evidence type="ECO:0000256" key="2">
    <source>
        <dbReference type="ARBA" id="ARBA00022771"/>
    </source>
</evidence>
<dbReference type="Pfam" id="PF01485">
    <property type="entry name" value="IBR"/>
    <property type="match status" value="1"/>
</dbReference>
<feature type="compositionally biased region" description="Basic and acidic residues" evidence="5">
    <location>
        <begin position="282"/>
        <end position="292"/>
    </location>
</feature>
<feature type="compositionally biased region" description="Acidic residues" evidence="5">
    <location>
        <begin position="247"/>
        <end position="275"/>
    </location>
</feature>
<evidence type="ECO:0000256" key="3">
    <source>
        <dbReference type="ARBA" id="ARBA00022786"/>
    </source>
</evidence>
<evidence type="ECO:0000256" key="5">
    <source>
        <dbReference type="SAM" id="MobiDB-lite"/>
    </source>
</evidence>
<protein>
    <recommendedName>
        <fullName evidence="6">IBR domain-containing protein</fullName>
    </recommendedName>
</protein>
<dbReference type="EMBL" id="MU838999">
    <property type="protein sequence ID" value="KAK1770960.1"/>
    <property type="molecule type" value="Genomic_DNA"/>
</dbReference>
<name>A0AAJ0C6B2_9PEZI</name>
<evidence type="ECO:0000256" key="1">
    <source>
        <dbReference type="ARBA" id="ARBA00022723"/>
    </source>
</evidence>
<feature type="compositionally biased region" description="Polar residues" evidence="5">
    <location>
        <begin position="309"/>
        <end position="332"/>
    </location>
</feature>
<feature type="domain" description="IBR" evidence="6">
    <location>
        <begin position="115"/>
        <end position="189"/>
    </location>
</feature>
<dbReference type="InterPro" id="IPR002867">
    <property type="entry name" value="IBR_dom"/>
</dbReference>
<evidence type="ECO:0000313" key="8">
    <source>
        <dbReference type="Proteomes" id="UP001244011"/>
    </source>
</evidence>
<sequence>MTSRPASDGPVLGDIPPPAKRPRRAKARREEVVKPKICCVCMDKLPDEKPLAYQCHGCYFGTYCAGCLATLFLRATHDESEMPVNCGCRRQISVDAVKDTLSTEQIEEFKRKLEEWATGDRLYCPKPTCSAFIAPRLYALSKHAQPFRANLIEWSAKDNEYDPSKYDPTVSCPECALNICTNCRKEAHEEDLDQNRRCTRSRDPEMDPLTLEKLKKTGCKNCPRCHRASLVDCPGSEECLEDPATIGDDEDGDDDEDDDEEDDGYDDDDGDEYGPDEPYPFSKDDEGNKGNEDGEGNGGANDASADDQSGPNQGVSRPQAENGTPHRTNHTTPADRMSIAFLNNTPSPPVVGAIEALFSLDPLPAFLQPSAIPDDVDLDLFENSSILDLGLDPDELQPYQCQHRTWSKISPQASYWHQKEPIICQWCKKAVAKPPDNNSSSAASSSSSKQTPPADIDAAQGIVCTMCYRIACMQCGIKLGVFINK</sequence>
<reference evidence="7" key="1">
    <citation type="submission" date="2023-06" db="EMBL/GenBank/DDBJ databases">
        <title>Genome-scale phylogeny and comparative genomics of the fungal order Sordariales.</title>
        <authorList>
            <consortium name="Lawrence Berkeley National Laboratory"/>
            <person name="Hensen N."/>
            <person name="Bonometti L."/>
            <person name="Westerberg I."/>
            <person name="Brannstrom I.O."/>
            <person name="Guillou S."/>
            <person name="Cros-Aarteil S."/>
            <person name="Calhoun S."/>
            <person name="Haridas S."/>
            <person name="Kuo A."/>
            <person name="Mondo S."/>
            <person name="Pangilinan J."/>
            <person name="Riley R."/>
            <person name="Labutti K."/>
            <person name="Andreopoulos B."/>
            <person name="Lipzen A."/>
            <person name="Chen C."/>
            <person name="Yanf M."/>
            <person name="Daum C."/>
            <person name="Ng V."/>
            <person name="Clum A."/>
            <person name="Steindorff A."/>
            <person name="Ohm R."/>
            <person name="Martin F."/>
            <person name="Silar P."/>
            <person name="Natvig D."/>
            <person name="Lalanne C."/>
            <person name="Gautier V."/>
            <person name="Ament-Velasquez S.L."/>
            <person name="Kruys A."/>
            <person name="Hutchinson M.I."/>
            <person name="Powell A.J."/>
            <person name="Barry K."/>
            <person name="Miller A.N."/>
            <person name="Grigoriev I.V."/>
            <person name="Debuchy R."/>
            <person name="Gladieux P."/>
            <person name="Thoren M.H."/>
            <person name="Johannesson H."/>
        </authorList>
    </citation>
    <scope>NUCLEOTIDE SEQUENCE</scope>
    <source>
        <strain evidence="7">8032-3</strain>
    </source>
</reference>
<keyword evidence="4" id="KW-0862">Zinc</keyword>
<comment type="caution">
    <text evidence="7">The sequence shown here is derived from an EMBL/GenBank/DDBJ whole genome shotgun (WGS) entry which is preliminary data.</text>
</comment>
<feature type="region of interest" description="Disordered" evidence="5">
    <location>
        <begin position="435"/>
        <end position="454"/>
    </location>
</feature>
<dbReference type="GeneID" id="85309052"/>
<evidence type="ECO:0000313" key="7">
    <source>
        <dbReference type="EMBL" id="KAK1770960.1"/>
    </source>
</evidence>
<accession>A0AAJ0C6B2</accession>
<keyword evidence="3" id="KW-0833">Ubl conjugation pathway</keyword>